<organism evidence="3 4">
    <name type="scientific">Neobacillus notoginsengisoli</name>
    <dbReference type="NCBI Taxonomy" id="1578198"/>
    <lineage>
        <taxon>Bacteria</taxon>
        <taxon>Bacillati</taxon>
        <taxon>Bacillota</taxon>
        <taxon>Bacilli</taxon>
        <taxon>Bacillales</taxon>
        <taxon>Bacillaceae</taxon>
        <taxon>Neobacillus</taxon>
    </lineage>
</organism>
<dbReference type="AlphaFoldDB" id="A0A417YRC2"/>
<dbReference type="Proteomes" id="UP000284416">
    <property type="component" value="Unassembled WGS sequence"/>
</dbReference>
<accession>A0A417YRC2</accession>
<sequence length="1003" mass="115732">MNINYLEERLKEIREKKLSVKENLKKYKQKFAGMENVIGTDWWYLNNLENNIINTGEQLDIDLEEGKHIYLSYLERNVDFSQPPSHFLEITEGILNCEMIGDATSALKVNLYIIGYKENQKISLVKAPLNKKMKVKLDLSKMNRFRIAIKLEGSGVFSLKEIKLGLLTIPGFFQEKFLLNANRVEPNINLTGKFHQIIDIKPFELHVPAIFSHYIDVNKESMDCKLPQGSYAYLQGSKNHALFEISNKDVQFKIEPLNFYEIGFRGEAKGDIRLDLIALGYNKENAAVDVKLIECNTSNLIQFKNEVERVKFIFRVQGFGSLMDLKIGINSKPRKATNITSLPLNEEAWFVAKKSDIKVSEKSNVLTIFSGSKPTSTKTKYVSYSIKNNSFGKVPDFSAFNIARNHYYELKVNATISGEGRIVPIVITYSHNGKEDIIPLKLNEINKIKFKDSVECCRIAFKINGHAELAVQEFKVEEYPIIETSGNMQWIDSKEPSLLGVLPRNEISNIKMAAIFDEFTKQCFAHECNLITFTPDNWLEVLTENRPDFLMVESAWRGNNGTWTKKVQYQGEESVSELRELLSWCKENNIPTIFWNKEDPVHYEHFLGTAKMFDFVFTTDSNMIPKYKEACGHEQVFCLQFAAQPAIHNPITIGEREEAASFAGSYYAKHVERSVDMLRIFEAVKPFGLAIFDRNYEKVKQGLLKNNQYPEDLQPFIRGSLKYYEIDNAYKGYKVVININTVKNSPTMFARRVYESLACGTPIISNYSEGIENIFGDIVYLSENEQKVKEDIKNLFTDKFDYRRRVIRGIREVLMNHTYSVRLKQIIDVLQLPYTVNHKKVVVISKAETIEEINKIVTEYQKQTYQHKRLILISEADQAISFSEDSSIEIFNLQNFIDTYSNLLEIKDCDYISVMRPDIYYNENYLLDLMMATKYAPWEMITVVQKEELIFEQVNKADLDYSAIKSSVLSLFSSYEAIKMLTEIKDVSFLKKRGGRILGITID</sequence>
<evidence type="ECO:0000256" key="1">
    <source>
        <dbReference type="SAM" id="Coils"/>
    </source>
</evidence>
<keyword evidence="4" id="KW-1185">Reference proteome</keyword>
<dbReference type="InterPro" id="IPR055259">
    <property type="entry name" value="YkvP/CgeB_Glyco_trans-like"/>
</dbReference>
<reference evidence="3 4" key="1">
    <citation type="journal article" date="2017" name="Int. J. Syst. Evol. Microbiol.">
        <title>Bacillus notoginsengisoli sp. nov., a novel bacterium isolated from the rhizosphere of Panax notoginseng.</title>
        <authorList>
            <person name="Zhang M.Y."/>
            <person name="Cheng J."/>
            <person name="Cai Y."/>
            <person name="Zhang T.Y."/>
            <person name="Wu Y.Y."/>
            <person name="Manikprabhu D."/>
            <person name="Li W.J."/>
            <person name="Zhang Y.X."/>
        </authorList>
    </citation>
    <scope>NUCLEOTIDE SEQUENCE [LARGE SCALE GENOMIC DNA]</scope>
    <source>
        <strain evidence="3 4">JCM 30743</strain>
    </source>
</reference>
<proteinExistence type="predicted"/>
<keyword evidence="1" id="KW-0175">Coiled coil</keyword>
<evidence type="ECO:0000313" key="3">
    <source>
        <dbReference type="EMBL" id="RHW37249.1"/>
    </source>
</evidence>
<feature type="domain" description="Spore protein YkvP/CgeB glycosyl transferase-like" evidence="2">
    <location>
        <begin position="708"/>
        <end position="828"/>
    </location>
</feature>
<name>A0A417YRC2_9BACI</name>
<dbReference type="Pfam" id="PF13524">
    <property type="entry name" value="Glyco_trans_1_2"/>
    <property type="match status" value="1"/>
</dbReference>
<evidence type="ECO:0000313" key="4">
    <source>
        <dbReference type="Proteomes" id="UP000284416"/>
    </source>
</evidence>
<dbReference type="RefSeq" id="WP_118922152.1">
    <property type="nucleotide sequence ID" value="NZ_QWEG01000010.1"/>
</dbReference>
<gene>
    <name evidence="3" type="ORF">D1B31_15895</name>
</gene>
<feature type="coiled-coil region" evidence="1">
    <location>
        <begin position="3"/>
        <end position="30"/>
    </location>
</feature>
<evidence type="ECO:0000259" key="2">
    <source>
        <dbReference type="Pfam" id="PF13524"/>
    </source>
</evidence>
<dbReference type="OrthoDB" id="7019976at2"/>
<comment type="caution">
    <text evidence="3">The sequence shown here is derived from an EMBL/GenBank/DDBJ whole genome shotgun (WGS) entry which is preliminary data.</text>
</comment>
<protein>
    <recommendedName>
        <fullName evidence="2">Spore protein YkvP/CgeB glycosyl transferase-like domain-containing protein</fullName>
    </recommendedName>
</protein>
<dbReference type="EMBL" id="QWEG01000010">
    <property type="protein sequence ID" value="RHW37249.1"/>
    <property type="molecule type" value="Genomic_DNA"/>
</dbReference>